<keyword evidence="4" id="KW-0808">Transferase</keyword>
<evidence type="ECO:0000313" key="13">
    <source>
        <dbReference type="EMBL" id="CAP34016.1"/>
    </source>
</evidence>
<protein>
    <recommendedName>
        <fullName evidence="2">non-specific serine/threonine protein kinase</fullName>
        <ecNumber evidence="2">2.7.11.1</ecNumber>
    </recommendedName>
</protein>
<comment type="catalytic activity">
    <reaction evidence="9">
        <text>L-seryl-[protein] + ATP = O-phospho-L-seryl-[protein] + ADP + H(+)</text>
        <dbReference type="Rhea" id="RHEA:17989"/>
        <dbReference type="Rhea" id="RHEA-COMP:9863"/>
        <dbReference type="Rhea" id="RHEA-COMP:11604"/>
        <dbReference type="ChEBI" id="CHEBI:15378"/>
        <dbReference type="ChEBI" id="CHEBI:29999"/>
        <dbReference type="ChEBI" id="CHEBI:30616"/>
        <dbReference type="ChEBI" id="CHEBI:83421"/>
        <dbReference type="ChEBI" id="CHEBI:456216"/>
        <dbReference type="EC" id="2.7.11.1"/>
    </reaction>
</comment>
<dbReference type="GO" id="GO:0007095">
    <property type="term" value="P:mitotic G2 DNA damage checkpoint signaling"/>
    <property type="evidence" value="ECO:0000318"/>
    <property type="project" value="GO_Central"/>
</dbReference>
<evidence type="ECO:0000256" key="8">
    <source>
        <dbReference type="ARBA" id="ARBA00047899"/>
    </source>
</evidence>
<evidence type="ECO:0000256" key="5">
    <source>
        <dbReference type="ARBA" id="ARBA00022741"/>
    </source>
</evidence>
<evidence type="ECO:0000256" key="1">
    <source>
        <dbReference type="ARBA" id="ARBA00010791"/>
    </source>
</evidence>
<comment type="similarity">
    <text evidence="1">Belongs to the protein kinase superfamily. CAMK Ser/Thr protein kinase family. NIM1 subfamily.</text>
</comment>
<dbReference type="CTD" id="8582541"/>
<gene>
    <name evidence="13 15" type="ORF">CBG15809</name>
    <name evidence="13" type="ORF">CBG_15809</name>
</gene>
<dbReference type="InterPro" id="IPR017441">
    <property type="entry name" value="Protein_kinase_ATP_BS"/>
</dbReference>
<dbReference type="PANTHER" id="PTHR24346">
    <property type="entry name" value="MAP/MICROTUBULE AFFINITY-REGULATING KINASE"/>
    <property type="match status" value="1"/>
</dbReference>
<evidence type="ECO:0000256" key="4">
    <source>
        <dbReference type="ARBA" id="ARBA00022679"/>
    </source>
</evidence>
<dbReference type="PROSITE" id="PS50011">
    <property type="entry name" value="PROTEIN_KINASE_DOM"/>
    <property type="match status" value="1"/>
</dbReference>
<dbReference type="RefSeq" id="XP_002640546.1">
    <property type="nucleotide sequence ID" value="XM_002640500.1"/>
</dbReference>
<reference evidence="13 14" key="2">
    <citation type="journal article" date="2011" name="PLoS Genet.">
        <title>Caenorhabditis briggsae recombinant inbred line genotypes reveal inter-strain incompatibility and the evolution of recombination.</title>
        <authorList>
            <person name="Ross J.A."/>
            <person name="Koboldt D.C."/>
            <person name="Staisch J.E."/>
            <person name="Chamberlin H.M."/>
            <person name="Gupta B.P."/>
            <person name="Miller R.D."/>
            <person name="Baird S.E."/>
            <person name="Haag E.S."/>
        </authorList>
    </citation>
    <scope>NUCLEOTIDE SEQUENCE [LARGE SCALE GENOMIC DNA]</scope>
    <source>
        <strain evidence="13 14">AF16</strain>
    </source>
</reference>
<evidence type="ECO:0000256" key="6">
    <source>
        <dbReference type="ARBA" id="ARBA00022777"/>
    </source>
</evidence>
<evidence type="ECO:0000256" key="10">
    <source>
        <dbReference type="PROSITE-ProRule" id="PRU10141"/>
    </source>
</evidence>
<organism evidence="13 14">
    <name type="scientific">Caenorhabditis briggsae</name>
    <dbReference type="NCBI Taxonomy" id="6238"/>
    <lineage>
        <taxon>Eukaryota</taxon>
        <taxon>Metazoa</taxon>
        <taxon>Ecdysozoa</taxon>
        <taxon>Nematoda</taxon>
        <taxon>Chromadorea</taxon>
        <taxon>Rhabditida</taxon>
        <taxon>Rhabditina</taxon>
        <taxon>Rhabditomorpha</taxon>
        <taxon>Rhabditoidea</taxon>
        <taxon>Rhabditidae</taxon>
        <taxon>Peloderinae</taxon>
        <taxon>Caenorhabditis</taxon>
    </lineage>
</organism>
<keyword evidence="3" id="KW-0723">Serine/threonine-protein kinase</keyword>
<keyword evidence="5 10" id="KW-0547">Nucleotide-binding</keyword>
<dbReference type="SUPFAM" id="SSF56112">
    <property type="entry name" value="Protein kinase-like (PK-like)"/>
    <property type="match status" value="1"/>
</dbReference>
<feature type="binding site" evidence="10">
    <location>
        <position position="83"/>
    </location>
    <ligand>
        <name>ATP</name>
        <dbReference type="ChEBI" id="CHEBI:30616"/>
    </ligand>
</feature>
<dbReference type="Proteomes" id="UP000008549">
    <property type="component" value="Unassembled WGS sequence"/>
</dbReference>
<dbReference type="EC" id="2.7.11.1" evidence="2"/>
<accession>A8XMZ1</accession>
<dbReference type="PROSITE" id="PS00107">
    <property type="entry name" value="PROTEIN_KINASE_ATP"/>
    <property type="match status" value="1"/>
</dbReference>
<sequence>MTSSESRKFQDPECFESLNSKFLESPESADSGFLGPPKASSESPEFKDSGEFQNYSILNPLGIGNFSAVSLILTQKSKKYAMKELFSEENQENDPFEEFENHFLVSSSAHHPNILKMYKMSNDDEDGTCRYFMEYVDSGNLFERIQENLENGFSDKLALKFYRQLVFGLEHIHGMGIAHLDIRPENLMLTGDEILKISDFGLSVRFKDENGISSLVEPSGSALYRSPECRKCALIDGPKSDIFSSGVVLVEMLNGCYPWEEATETDENYKKWIDGIENMGWKNAGELVMAFLRKILTDDPEKRAKIQEIKSDGWFQESYSNPENSRKRKIAENEQQEKRTRLYLSECSKLAFNVARLKNMKEFGLEIASSSTQILIIGPDFKEAVGFTFKKSRSMNSIRYLPSENPDKDFPDLLKKILEVFGISQVLYFFTNDSNFQLFVSISEILIQRQCKVATLHFWLKHVEDKKKLKYILDNLRISELLRFHSDVKLSSNFEYIPGNYPKVLSVENSSWFGLNQLFSAVKSSLKVTISKSSLTIHDLNEFLGKWIAGEIQNMTAFSISITSKNFIGDSPVLGMKQPIIGTRNWRINHGVICAKVQFGRLIKNINGEEAVIELMYNRFLFLASS</sequence>
<feature type="domain" description="Protein kinase" evidence="12">
    <location>
        <begin position="55"/>
        <end position="315"/>
    </location>
</feature>
<keyword evidence="14" id="KW-1185">Reference proteome</keyword>
<evidence type="ECO:0000256" key="2">
    <source>
        <dbReference type="ARBA" id="ARBA00012513"/>
    </source>
</evidence>
<dbReference type="EMBL" id="HE600911">
    <property type="protein sequence ID" value="CAP34016.1"/>
    <property type="molecule type" value="Genomic_DNA"/>
</dbReference>
<dbReference type="GO" id="GO:0005524">
    <property type="term" value="F:ATP binding"/>
    <property type="evidence" value="ECO:0007669"/>
    <property type="project" value="UniProtKB-UniRule"/>
</dbReference>
<feature type="region of interest" description="Disordered" evidence="11">
    <location>
        <begin position="26"/>
        <end position="47"/>
    </location>
</feature>
<dbReference type="HOGENOM" id="CLU_436961_0_0_1"/>
<evidence type="ECO:0000256" key="9">
    <source>
        <dbReference type="ARBA" id="ARBA00048679"/>
    </source>
</evidence>
<evidence type="ECO:0000256" key="3">
    <source>
        <dbReference type="ARBA" id="ARBA00022527"/>
    </source>
</evidence>
<evidence type="ECO:0000256" key="7">
    <source>
        <dbReference type="ARBA" id="ARBA00022840"/>
    </source>
</evidence>
<keyword evidence="6" id="KW-0418">Kinase</keyword>
<dbReference type="InterPro" id="IPR012885">
    <property type="entry name" value="F-box_Sdz-33"/>
</dbReference>
<dbReference type="Pfam" id="PF00069">
    <property type="entry name" value="Pkinase"/>
    <property type="match status" value="1"/>
</dbReference>
<name>A8XMZ1_CAEBR</name>
<evidence type="ECO:0000313" key="15">
    <source>
        <dbReference type="WormBase" id="CBG15809"/>
    </source>
</evidence>
<dbReference type="AlphaFoldDB" id="A8XMZ1"/>
<dbReference type="InterPro" id="IPR011009">
    <property type="entry name" value="Kinase-like_dom_sf"/>
</dbReference>
<evidence type="ECO:0000256" key="11">
    <source>
        <dbReference type="SAM" id="MobiDB-lite"/>
    </source>
</evidence>
<dbReference type="Pfam" id="PF07735">
    <property type="entry name" value="FBA_2"/>
    <property type="match status" value="1"/>
</dbReference>
<evidence type="ECO:0000313" key="14">
    <source>
        <dbReference type="Proteomes" id="UP000008549"/>
    </source>
</evidence>
<dbReference type="PANTHER" id="PTHR24346:SF107">
    <property type="entry name" value="SERINE_THREONINE-PROTEIN KINASE CHK1"/>
    <property type="match status" value="1"/>
</dbReference>
<dbReference type="InParanoid" id="A8XMZ1"/>
<dbReference type="InterPro" id="IPR000719">
    <property type="entry name" value="Prot_kinase_dom"/>
</dbReference>
<evidence type="ECO:0000259" key="12">
    <source>
        <dbReference type="PROSITE" id="PS50011"/>
    </source>
</evidence>
<reference evidence="13 14" key="1">
    <citation type="journal article" date="2003" name="PLoS Biol.">
        <title>The genome sequence of Caenorhabditis briggsae: a platform for comparative genomics.</title>
        <authorList>
            <person name="Stein L.D."/>
            <person name="Bao Z."/>
            <person name="Blasiar D."/>
            <person name="Blumenthal T."/>
            <person name="Brent M.R."/>
            <person name="Chen N."/>
            <person name="Chinwalla A."/>
            <person name="Clarke L."/>
            <person name="Clee C."/>
            <person name="Coghlan A."/>
            <person name="Coulson A."/>
            <person name="D'Eustachio P."/>
            <person name="Fitch D.H."/>
            <person name="Fulton L.A."/>
            <person name="Fulton R.E."/>
            <person name="Griffiths-Jones S."/>
            <person name="Harris T.W."/>
            <person name="Hillier L.W."/>
            <person name="Kamath R."/>
            <person name="Kuwabara P.E."/>
            <person name="Mardis E.R."/>
            <person name="Marra M.A."/>
            <person name="Miner T.L."/>
            <person name="Minx P."/>
            <person name="Mullikin J.C."/>
            <person name="Plumb R.W."/>
            <person name="Rogers J."/>
            <person name="Schein J.E."/>
            <person name="Sohrmann M."/>
            <person name="Spieth J."/>
            <person name="Stajich J.E."/>
            <person name="Wei C."/>
            <person name="Willey D."/>
            <person name="Wilson R.K."/>
            <person name="Durbin R."/>
            <person name="Waterston R.H."/>
        </authorList>
    </citation>
    <scope>NUCLEOTIDE SEQUENCE [LARGE SCALE GENOMIC DNA]</scope>
    <source>
        <strain evidence="13 14">AF16</strain>
    </source>
</reference>
<dbReference type="WormBase" id="CBG15809">
    <property type="protein sequence ID" value="CBP47809"/>
    <property type="gene ID" value="WBGene00035942"/>
</dbReference>
<dbReference type="eggNOG" id="KOG0590">
    <property type="taxonomic scope" value="Eukaryota"/>
</dbReference>
<dbReference type="GO" id="GO:0035402">
    <property type="term" value="F:histone H3T11 kinase activity"/>
    <property type="evidence" value="ECO:0000318"/>
    <property type="project" value="GO_Central"/>
</dbReference>
<comment type="catalytic activity">
    <reaction evidence="8">
        <text>L-threonyl-[protein] + ATP = O-phospho-L-threonyl-[protein] + ADP + H(+)</text>
        <dbReference type="Rhea" id="RHEA:46608"/>
        <dbReference type="Rhea" id="RHEA-COMP:11060"/>
        <dbReference type="Rhea" id="RHEA-COMP:11605"/>
        <dbReference type="ChEBI" id="CHEBI:15378"/>
        <dbReference type="ChEBI" id="CHEBI:30013"/>
        <dbReference type="ChEBI" id="CHEBI:30616"/>
        <dbReference type="ChEBI" id="CHEBI:61977"/>
        <dbReference type="ChEBI" id="CHEBI:456216"/>
        <dbReference type="EC" id="2.7.11.1"/>
    </reaction>
</comment>
<proteinExistence type="inferred from homology"/>
<dbReference type="Gene3D" id="1.10.510.10">
    <property type="entry name" value="Transferase(Phosphotransferase) domain 1"/>
    <property type="match status" value="1"/>
</dbReference>
<dbReference type="GeneID" id="8582541"/>
<keyword evidence="7 10" id="KW-0067">ATP-binding</keyword>
<dbReference type="STRING" id="6238.A8XMZ1"/>
<dbReference type="KEGG" id="cbr:CBG_15809"/>